<comment type="caution">
    <text evidence="3">The sequence shown here is derived from an EMBL/GenBank/DDBJ whole genome shotgun (WGS) entry which is preliminary data.</text>
</comment>
<dbReference type="AlphaFoldDB" id="A0A417Y2I5"/>
<dbReference type="EMBL" id="QXGH01000015">
    <property type="protein sequence ID" value="RHW26796.1"/>
    <property type="molecule type" value="Genomic_DNA"/>
</dbReference>
<proteinExistence type="predicted"/>
<evidence type="ECO:0000256" key="2">
    <source>
        <dbReference type="SAM" id="SignalP"/>
    </source>
</evidence>
<evidence type="ECO:0000313" key="3">
    <source>
        <dbReference type="EMBL" id="RHW26796.1"/>
    </source>
</evidence>
<reference evidence="3 4" key="1">
    <citation type="submission" date="2018-09" db="EMBL/GenBank/DDBJ databases">
        <title>Genome sequencing of Nocardioides immobilis CCTCC AB 2017083 for comparison to Nocardioides silvaticus.</title>
        <authorList>
            <person name="Li C."/>
            <person name="Wang G."/>
        </authorList>
    </citation>
    <scope>NUCLEOTIDE SEQUENCE [LARGE SCALE GENOMIC DNA]</scope>
    <source>
        <strain evidence="3 4">CCTCC AB 2017083</strain>
    </source>
</reference>
<feature type="compositionally biased region" description="Basic and acidic residues" evidence="1">
    <location>
        <begin position="28"/>
        <end position="46"/>
    </location>
</feature>
<organism evidence="3 4">
    <name type="scientific">Nocardioides immobilis</name>
    <dbReference type="NCBI Taxonomy" id="2049295"/>
    <lineage>
        <taxon>Bacteria</taxon>
        <taxon>Bacillati</taxon>
        <taxon>Actinomycetota</taxon>
        <taxon>Actinomycetes</taxon>
        <taxon>Propionibacteriales</taxon>
        <taxon>Nocardioidaceae</taxon>
        <taxon>Nocardioides</taxon>
    </lineage>
</organism>
<evidence type="ECO:0000313" key="4">
    <source>
        <dbReference type="Proteomes" id="UP000283644"/>
    </source>
</evidence>
<feature type="chain" id="PRO_5019001372" evidence="2">
    <location>
        <begin position="29"/>
        <end position="496"/>
    </location>
</feature>
<accession>A0A417Y2I5</accession>
<keyword evidence="4" id="KW-1185">Reference proteome</keyword>
<protein>
    <submittedName>
        <fullName evidence="3">Uncharacterized protein</fullName>
    </submittedName>
</protein>
<feature type="region of interest" description="Disordered" evidence="1">
    <location>
        <begin position="25"/>
        <end position="49"/>
    </location>
</feature>
<keyword evidence="2" id="KW-0732">Signal</keyword>
<dbReference type="NCBIfam" id="NF045524">
    <property type="entry name" value="MXAN_6640_HExxH"/>
    <property type="match status" value="1"/>
</dbReference>
<dbReference type="Proteomes" id="UP000283644">
    <property type="component" value="Unassembled WGS sequence"/>
</dbReference>
<name>A0A417Y2I5_9ACTN</name>
<evidence type="ECO:0000256" key="1">
    <source>
        <dbReference type="SAM" id="MobiDB-lite"/>
    </source>
</evidence>
<sequence>MGVSFPARVAVACLLAGVLTALGGPADAHSDAHSDDPSGGPRERHAAGTPYSTLAMRDLFVARPTLGPLESMLVSALMARPTDGNQDPGGDGYRGPARKLCGQRICVHHAVRGADAPSTRRWVRRTLRVLGNVWDHEVDGLRFRPPPSDGRRGGDDRFDVYLADLGDRGLFGYCTPERRVRGERRAASSYCVLDDDFSRQQFGARPIESLRVTAAHEFFHAIQFGYDFREDPWLLESTATWIEEAFADRVDDNRRYLRFGTVRRPGIALDDFANDRYAHYGNWAWWEYLTDQYGDGLVRSVWNQADTVGDAPGRSSVKAMKAVLDRHAGLPRTLTSYAVANLSPADTYAEGGRWPAARVDRRATLDRSRRSATDRVRIDHLAARHVAYAPTRDLRGDRWRLRVSVDAPRRRAEARVVVVRTDGRRTRNAVRLDRRGDGSLTVGFDTRDVARVVVTLVNTSTRYRCHEGTLFACGGEPRDDDARFRVRATVIHRSSH</sequence>
<gene>
    <name evidence="3" type="ORF">D0Z08_11355</name>
</gene>
<feature type="signal peptide" evidence="2">
    <location>
        <begin position="1"/>
        <end position="28"/>
    </location>
</feature>